<comment type="similarity">
    <text evidence="1">Belongs to the ABC transporter superfamily.</text>
</comment>
<evidence type="ECO:0000256" key="3">
    <source>
        <dbReference type="ARBA" id="ARBA00022741"/>
    </source>
</evidence>
<dbReference type="InterPro" id="IPR003439">
    <property type="entry name" value="ABC_transporter-like_ATP-bd"/>
</dbReference>
<dbReference type="RefSeq" id="WP_095314574.1">
    <property type="nucleotide sequence ID" value="NZ_BORC01000006.1"/>
</dbReference>
<protein>
    <submittedName>
        <fullName evidence="6">ABC transporter ATP-binding protein</fullName>
    </submittedName>
</protein>
<dbReference type="SMART" id="SM00382">
    <property type="entry name" value="AAA"/>
    <property type="match status" value="1"/>
</dbReference>
<dbReference type="PANTHER" id="PTHR42798">
    <property type="entry name" value="LIPOPROTEIN-RELEASING SYSTEM ATP-BINDING PROTEIN LOLD"/>
    <property type="match status" value="1"/>
</dbReference>
<dbReference type="SUPFAM" id="SSF52540">
    <property type="entry name" value="P-loop containing nucleoside triphosphate hydrolases"/>
    <property type="match status" value="1"/>
</dbReference>
<dbReference type="Pfam" id="PF00005">
    <property type="entry name" value="ABC_tran"/>
    <property type="match status" value="1"/>
</dbReference>
<comment type="caution">
    <text evidence="6">The sequence shown here is derived from an EMBL/GenBank/DDBJ whole genome shotgun (WGS) entry which is preliminary data.</text>
</comment>
<dbReference type="InterPro" id="IPR027417">
    <property type="entry name" value="P-loop_NTPase"/>
</dbReference>
<dbReference type="Gene3D" id="3.40.50.300">
    <property type="entry name" value="P-loop containing nucleotide triphosphate hydrolases"/>
    <property type="match status" value="1"/>
</dbReference>
<evidence type="ECO:0000256" key="2">
    <source>
        <dbReference type="ARBA" id="ARBA00022448"/>
    </source>
</evidence>
<dbReference type="InterPro" id="IPR017871">
    <property type="entry name" value="ABC_transporter-like_CS"/>
</dbReference>
<dbReference type="InterPro" id="IPR017911">
    <property type="entry name" value="MacB-like_ATP-bd"/>
</dbReference>
<dbReference type="InterPro" id="IPR003593">
    <property type="entry name" value="AAA+_ATPase"/>
</dbReference>
<reference evidence="6" key="1">
    <citation type="submission" date="2021-03" db="EMBL/GenBank/DDBJ databases">
        <title>Antimicrobial resistance genes in bacteria isolated from Japanese honey, and their potential for conferring macrolide and lincosamide resistance in the American foulbrood pathogen Paenibacillus larvae.</title>
        <authorList>
            <person name="Okamoto M."/>
            <person name="Kumagai M."/>
            <person name="Kanamori H."/>
            <person name="Takamatsu D."/>
        </authorList>
    </citation>
    <scope>NUCLEOTIDE SEQUENCE</scope>
    <source>
        <strain evidence="6">J27TS8</strain>
    </source>
</reference>
<accession>A0A919WKJ8</accession>
<dbReference type="Proteomes" id="UP000682111">
    <property type="component" value="Unassembled WGS sequence"/>
</dbReference>
<gene>
    <name evidence="6" type="ORF">J27TS8_33650</name>
</gene>
<dbReference type="AlphaFoldDB" id="A0A919WKJ8"/>
<organism evidence="6 7">
    <name type="scientific">Robertmurraya siralis</name>
    <dbReference type="NCBI Taxonomy" id="77777"/>
    <lineage>
        <taxon>Bacteria</taxon>
        <taxon>Bacillati</taxon>
        <taxon>Bacillota</taxon>
        <taxon>Bacilli</taxon>
        <taxon>Bacillales</taxon>
        <taxon>Bacillaceae</taxon>
        <taxon>Robertmurraya</taxon>
    </lineage>
</organism>
<dbReference type="PROSITE" id="PS50893">
    <property type="entry name" value="ABC_TRANSPORTER_2"/>
    <property type="match status" value="1"/>
</dbReference>
<dbReference type="EMBL" id="BORC01000006">
    <property type="protein sequence ID" value="GIN63372.1"/>
    <property type="molecule type" value="Genomic_DNA"/>
</dbReference>
<keyword evidence="7" id="KW-1185">Reference proteome</keyword>
<dbReference type="PROSITE" id="PS00211">
    <property type="entry name" value="ABC_TRANSPORTER_1"/>
    <property type="match status" value="1"/>
</dbReference>
<evidence type="ECO:0000256" key="1">
    <source>
        <dbReference type="ARBA" id="ARBA00005417"/>
    </source>
</evidence>
<dbReference type="GO" id="GO:0016887">
    <property type="term" value="F:ATP hydrolysis activity"/>
    <property type="evidence" value="ECO:0007669"/>
    <property type="project" value="InterPro"/>
</dbReference>
<feature type="domain" description="ABC transporter" evidence="5">
    <location>
        <begin position="5"/>
        <end position="228"/>
    </location>
</feature>
<keyword evidence="4 6" id="KW-0067">ATP-binding</keyword>
<evidence type="ECO:0000313" key="7">
    <source>
        <dbReference type="Proteomes" id="UP000682111"/>
    </source>
</evidence>
<dbReference type="GO" id="GO:0005524">
    <property type="term" value="F:ATP binding"/>
    <property type="evidence" value="ECO:0007669"/>
    <property type="project" value="UniProtKB-KW"/>
</dbReference>
<keyword evidence="2" id="KW-0813">Transport</keyword>
<dbReference type="OrthoDB" id="9791546at2"/>
<evidence type="ECO:0000313" key="6">
    <source>
        <dbReference type="EMBL" id="GIN63372.1"/>
    </source>
</evidence>
<evidence type="ECO:0000256" key="4">
    <source>
        <dbReference type="ARBA" id="ARBA00022840"/>
    </source>
</evidence>
<dbReference type="CDD" id="cd03255">
    <property type="entry name" value="ABC_MJ0796_LolCDE_FtsE"/>
    <property type="match status" value="1"/>
</dbReference>
<keyword evidence="3" id="KW-0547">Nucleotide-binding</keyword>
<sequence>MAAILRAVEITKDYGSNRQKKVLEKTNFMVEKGTIHVIEGKSGSGKSTFLSIIGGMEFPTSGKVYYQHESLYELSDAKQSLIRGEKFGFVFQSFQLIPELTVYENIELPLKFQKKKEFDLKAKIKELANELGIVHHLDKRPSFLSGGEQQRAAIARALITEPDILFADEPTGNLDQITTKSIVNLLIKLNKDKNLSLVIVTHETNLFPTPHYLYSMKDGVLKGIKSNV</sequence>
<dbReference type="PANTHER" id="PTHR42798:SF7">
    <property type="entry name" value="ALPHA-D-RIBOSE 1-METHYLPHOSPHONATE 5-TRIPHOSPHATE SYNTHASE SUBUNIT PHNL"/>
    <property type="match status" value="1"/>
</dbReference>
<proteinExistence type="inferred from homology"/>
<evidence type="ECO:0000259" key="5">
    <source>
        <dbReference type="PROSITE" id="PS50893"/>
    </source>
</evidence>
<name>A0A919WKJ8_9BACI</name>